<dbReference type="SUPFAM" id="SSF52283">
    <property type="entry name" value="Formate/glycerate dehydrogenase catalytic domain-like"/>
    <property type="match status" value="1"/>
</dbReference>
<dbReference type="GO" id="GO:0005829">
    <property type="term" value="C:cytosol"/>
    <property type="evidence" value="ECO:0007669"/>
    <property type="project" value="TreeGrafter"/>
</dbReference>
<dbReference type="GO" id="GO:0051287">
    <property type="term" value="F:NAD binding"/>
    <property type="evidence" value="ECO:0007669"/>
    <property type="project" value="InterPro"/>
</dbReference>
<evidence type="ECO:0000259" key="4">
    <source>
        <dbReference type="Pfam" id="PF02826"/>
    </source>
</evidence>
<comment type="caution">
    <text evidence="5">The sequence shown here is derived from an EMBL/GenBank/DDBJ whole genome shotgun (WGS) entry which is preliminary data.</text>
</comment>
<name>A0A0A8LCE1_9SACH</name>
<organism evidence="5 6">
    <name type="scientific">Kluyveromyces dobzhanskii CBS 2104</name>
    <dbReference type="NCBI Taxonomy" id="1427455"/>
    <lineage>
        <taxon>Eukaryota</taxon>
        <taxon>Fungi</taxon>
        <taxon>Dikarya</taxon>
        <taxon>Ascomycota</taxon>
        <taxon>Saccharomycotina</taxon>
        <taxon>Saccharomycetes</taxon>
        <taxon>Saccharomycetales</taxon>
        <taxon>Saccharomycetaceae</taxon>
        <taxon>Kluyveromyces</taxon>
    </lineage>
</organism>
<dbReference type="Gene3D" id="3.40.50.720">
    <property type="entry name" value="NAD(P)-binding Rossmann-like Domain"/>
    <property type="match status" value="4"/>
</dbReference>
<dbReference type="GO" id="GO:0030267">
    <property type="term" value="F:glyoxylate reductase (NADPH) activity"/>
    <property type="evidence" value="ECO:0007669"/>
    <property type="project" value="TreeGrafter"/>
</dbReference>
<dbReference type="Pfam" id="PF02826">
    <property type="entry name" value="2-Hacid_dh_C"/>
    <property type="match status" value="2"/>
</dbReference>
<keyword evidence="2" id="KW-0520">NAD</keyword>
<gene>
    <name evidence="5" type="ORF">KLDO_g3978</name>
</gene>
<evidence type="ECO:0000313" key="5">
    <source>
        <dbReference type="EMBL" id="CDO95748.1"/>
    </source>
</evidence>
<accession>A0A0A8LCE1</accession>
<sequence>MGKPWILFIAEPEYSLEEYDLLKQDFNTVNYILERDIDGSGKEAFLKFLDDHSKQKGPIVGIFGGYPQFAPLGGLHADILNDPRWPDSVKCICICSVGYNGIDLELLQQKGVELYNYDDTIQDSGIVANDVADCVLWHVLDGFRKFSSQMHALRSARNTIKARAEVILEEGQNHAPGFEFGHRWKRGRFNESCRGKKCLIMGLGRIGVQCGKKLALGLGMEIHYTQRKRAMAKETESENIVQSWQFHPIFDLLHGTHGGQDSTSISEPDRRTLNTSTLAIFDCIVICLPGTSSTYHMVNKAFLSQCKDGVVICNFGRGTLIDDAALQEVTDSKPGRILHVALDVFHAEPVVEQWIAEDHHYNSITPHIASSTNAVWTSSNRLALQVLGHVCVSAVPRESLGNRSGKPHTTQALSLGSKLAPALARKSPVPRLPRVV</sequence>
<evidence type="ECO:0000256" key="2">
    <source>
        <dbReference type="ARBA" id="ARBA00023027"/>
    </source>
</evidence>
<proteinExistence type="predicted"/>
<dbReference type="GO" id="GO:0016618">
    <property type="term" value="F:hydroxypyruvate reductase [NAD(P)H] activity"/>
    <property type="evidence" value="ECO:0007669"/>
    <property type="project" value="TreeGrafter"/>
</dbReference>
<evidence type="ECO:0000256" key="3">
    <source>
        <dbReference type="SAM" id="MobiDB-lite"/>
    </source>
</evidence>
<feature type="region of interest" description="Disordered" evidence="3">
    <location>
        <begin position="398"/>
        <end position="417"/>
    </location>
</feature>
<dbReference type="EMBL" id="CCBQ010000045">
    <property type="protein sequence ID" value="CDO95748.1"/>
    <property type="molecule type" value="Genomic_DNA"/>
</dbReference>
<dbReference type="InterPro" id="IPR006140">
    <property type="entry name" value="D-isomer_DH_NAD-bd"/>
</dbReference>
<reference evidence="5 6" key="1">
    <citation type="submission" date="2014-03" db="EMBL/GenBank/DDBJ databases">
        <title>The genome of Kluyveromyces dobzhanskii.</title>
        <authorList>
            <person name="Nystedt B."/>
            <person name="Astrom S."/>
        </authorList>
    </citation>
    <scope>NUCLEOTIDE SEQUENCE [LARGE SCALE GENOMIC DNA]</scope>
    <source>
        <strain evidence="5 6">CBS 2104</strain>
    </source>
</reference>
<dbReference type="PANTHER" id="PTHR10996:SF178">
    <property type="entry name" value="2-HYDROXYACID DEHYDROGENASE YGL185C-RELATED"/>
    <property type="match status" value="1"/>
</dbReference>
<dbReference type="Proteomes" id="UP000031516">
    <property type="component" value="Unassembled WGS sequence"/>
</dbReference>
<dbReference type="AlphaFoldDB" id="A0A0A8LCE1"/>
<dbReference type="InterPro" id="IPR036291">
    <property type="entry name" value="NAD(P)-bd_dom_sf"/>
</dbReference>
<dbReference type="PANTHER" id="PTHR10996">
    <property type="entry name" value="2-HYDROXYACID DEHYDROGENASE-RELATED"/>
    <property type="match status" value="1"/>
</dbReference>
<evidence type="ECO:0000256" key="1">
    <source>
        <dbReference type="ARBA" id="ARBA00023002"/>
    </source>
</evidence>
<protein>
    <submittedName>
        <fullName evidence="5">WGS project CCBQ000000000 data, contig 00015</fullName>
    </submittedName>
</protein>
<feature type="domain" description="D-isomer specific 2-hydroxyacid dehydrogenase NAD-binding" evidence="4">
    <location>
        <begin position="278"/>
        <end position="369"/>
    </location>
</feature>
<dbReference type="SUPFAM" id="SSF51735">
    <property type="entry name" value="NAD(P)-binding Rossmann-fold domains"/>
    <property type="match status" value="1"/>
</dbReference>
<evidence type="ECO:0000313" key="6">
    <source>
        <dbReference type="Proteomes" id="UP000031516"/>
    </source>
</evidence>
<keyword evidence="6" id="KW-1185">Reference proteome</keyword>
<keyword evidence="1" id="KW-0560">Oxidoreductase</keyword>
<dbReference type="InterPro" id="IPR050223">
    <property type="entry name" value="D-isomer_2-hydroxyacid_DH"/>
</dbReference>
<dbReference type="OrthoDB" id="298012at2759"/>
<feature type="domain" description="D-isomer specific 2-hydroxyacid dehydrogenase NAD-binding" evidence="4">
    <location>
        <begin position="182"/>
        <end position="239"/>
    </location>
</feature>